<keyword evidence="2 4" id="KW-0238">DNA-binding</keyword>
<evidence type="ECO:0000313" key="8">
    <source>
        <dbReference type="Proteomes" id="UP001635816"/>
    </source>
</evidence>
<protein>
    <submittedName>
        <fullName evidence="7">Tyrosine-type recombinase/integrase</fullName>
    </submittedName>
</protein>
<dbReference type="Gene3D" id="1.10.150.130">
    <property type="match status" value="1"/>
</dbReference>
<sequence>MVDSRSRLADVARKWRTTTLIASDRRQSTKDLYAARCRLHIEIGILADIPMSRLTPSHVEEWIVKAGQDGVSPSALRTDYAVLRAVLDTAVRDGVVAKNVTEEVDRPQVPRAEALHLAPEQVAELLEAVSGSRYWLPILLAAVTGMRRGEVLGLRWRDVDLGKGTVAVAGTLVGSGRTLRREQSAKTASSHRTLPIGDDLVSLLRERQIEQNEERTRALNMWNEAGFMFTTQFGRPIDPRLMLLALQNAARELGLPKGTGLHTLRHSAATAMLTSGSHVKLVSAILGHSSASTTANIYGHASDEAQRAVLDALHEKVTENRSSSQR</sequence>
<dbReference type="PANTHER" id="PTHR30349">
    <property type="entry name" value="PHAGE INTEGRASE-RELATED"/>
    <property type="match status" value="1"/>
</dbReference>
<feature type="domain" description="Tyr recombinase" evidence="5">
    <location>
        <begin position="112"/>
        <end position="311"/>
    </location>
</feature>
<evidence type="ECO:0000256" key="2">
    <source>
        <dbReference type="ARBA" id="ARBA00023125"/>
    </source>
</evidence>
<evidence type="ECO:0000313" key="7">
    <source>
        <dbReference type="EMBL" id="MFN6545040.1"/>
    </source>
</evidence>
<keyword evidence="3" id="KW-0233">DNA recombination</keyword>
<evidence type="ECO:0000256" key="4">
    <source>
        <dbReference type="PROSITE-ProRule" id="PRU01248"/>
    </source>
</evidence>
<dbReference type="InterPro" id="IPR013762">
    <property type="entry name" value="Integrase-like_cat_sf"/>
</dbReference>
<comment type="caution">
    <text evidence="7">The sequence shown here is derived from an EMBL/GenBank/DDBJ whole genome shotgun (WGS) entry which is preliminary data.</text>
</comment>
<keyword evidence="8" id="KW-1185">Reference proteome</keyword>
<accession>A0ABW9LBM7</accession>
<dbReference type="SUPFAM" id="SSF56349">
    <property type="entry name" value="DNA breaking-rejoining enzymes"/>
    <property type="match status" value="1"/>
</dbReference>
<gene>
    <name evidence="7" type="ORF">ACK4CT_17790</name>
</gene>
<dbReference type="InterPro" id="IPR050090">
    <property type="entry name" value="Tyrosine_recombinase_XerCD"/>
</dbReference>
<dbReference type="InterPro" id="IPR044068">
    <property type="entry name" value="CB"/>
</dbReference>
<evidence type="ECO:0000259" key="6">
    <source>
        <dbReference type="PROSITE" id="PS51900"/>
    </source>
</evidence>
<dbReference type="RefSeq" id="WP_409543869.1">
    <property type="nucleotide sequence ID" value="NZ_JBKBDD010000006.1"/>
</dbReference>
<dbReference type="InterPro" id="IPR002104">
    <property type="entry name" value="Integrase_catalytic"/>
</dbReference>
<dbReference type="CDD" id="cd01189">
    <property type="entry name" value="INT_ICEBs1_C_like"/>
    <property type="match status" value="1"/>
</dbReference>
<name>A0ABW9LBM7_9MYCO</name>
<comment type="similarity">
    <text evidence="1">Belongs to the 'phage' integrase family.</text>
</comment>
<dbReference type="EMBL" id="JBKBDD010000006">
    <property type="protein sequence ID" value="MFN6545040.1"/>
    <property type="molecule type" value="Genomic_DNA"/>
</dbReference>
<dbReference type="Proteomes" id="UP001635816">
    <property type="component" value="Unassembled WGS sequence"/>
</dbReference>
<organism evidence="7 8">
    <name type="scientific">Mycolicibacterium nivoides</name>
    <dbReference type="NCBI Taxonomy" id="2487344"/>
    <lineage>
        <taxon>Bacteria</taxon>
        <taxon>Bacillati</taxon>
        <taxon>Actinomycetota</taxon>
        <taxon>Actinomycetes</taxon>
        <taxon>Mycobacteriales</taxon>
        <taxon>Mycobacteriaceae</taxon>
        <taxon>Mycolicibacterium</taxon>
    </lineage>
</organism>
<proteinExistence type="inferred from homology"/>
<reference evidence="7 8" key="1">
    <citation type="submission" date="2024-12" db="EMBL/GenBank/DDBJ databases">
        <title>The coexistence of Mycolicibacterium septicum and Mycolicibacterium nivoides in clinical samples.</title>
        <authorList>
            <person name="Wang C."/>
            <person name="Feng Y."/>
            <person name="Zong Z."/>
        </authorList>
    </citation>
    <scope>NUCLEOTIDE SEQUENCE [LARGE SCALE GENOMIC DNA]</scope>
    <source>
        <strain evidence="7 8">120309</strain>
    </source>
</reference>
<dbReference type="InterPro" id="IPR011010">
    <property type="entry name" value="DNA_brk_join_enz"/>
</dbReference>
<evidence type="ECO:0000256" key="1">
    <source>
        <dbReference type="ARBA" id="ARBA00008857"/>
    </source>
</evidence>
<feature type="domain" description="Core-binding (CB)" evidence="6">
    <location>
        <begin position="6"/>
        <end position="91"/>
    </location>
</feature>
<evidence type="ECO:0000259" key="5">
    <source>
        <dbReference type="PROSITE" id="PS51898"/>
    </source>
</evidence>
<dbReference type="InterPro" id="IPR010998">
    <property type="entry name" value="Integrase_recombinase_N"/>
</dbReference>
<dbReference type="Pfam" id="PF00589">
    <property type="entry name" value="Phage_integrase"/>
    <property type="match status" value="1"/>
</dbReference>
<dbReference type="PANTHER" id="PTHR30349:SF41">
    <property type="entry name" value="INTEGRASE_RECOMBINASE PROTEIN MJ0367-RELATED"/>
    <property type="match status" value="1"/>
</dbReference>
<evidence type="ECO:0000256" key="3">
    <source>
        <dbReference type="ARBA" id="ARBA00023172"/>
    </source>
</evidence>
<dbReference type="PROSITE" id="PS51898">
    <property type="entry name" value="TYR_RECOMBINASE"/>
    <property type="match status" value="1"/>
</dbReference>
<dbReference type="PROSITE" id="PS51900">
    <property type="entry name" value="CB"/>
    <property type="match status" value="1"/>
</dbReference>
<dbReference type="Gene3D" id="1.10.443.10">
    <property type="entry name" value="Intergrase catalytic core"/>
    <property type="match status" value="1"/>
</dbReference>